<dbReference type="AlphaFoldDB" id="A0A0E9XRV9"/>
<sequence length="74" mass="8871">MFLQDRESVVKGFIFTVFCHKVLIVKEPNGKKKLTKNLRIYGWGFHKQINKKQFSLCPDKKKKGYLYKIKNKKH</sequence>
<reference evidence="1" key="1">
    <citation type="submission" date="2014-11" db="EMBL/GenBank/DDBJ databases">
        <authorList>
            <person name="Amaro Gonzalez C."/>
        </authorList>
    </citation>
    <scope>NUCLEOTIDE SEQUENCE</scope>
</reference>
<proteinExistence type="predicted"/>
<accession>A0A0E9XRV9</accession>
<name>A0A0E9XRV9_ANGAN</name>
<organism evidence="1">
    <name type="scientific">Anguilla anguilla</name>
    <name type="common">European freshwater eel</name>
    <name type="synonym">Muraena anguilla</name>
    <dbReference type="NCBI Taxonomy" id="7936"/>
    <lineage>
        <taxon>Eukaryota</taxon>
        <taxon>Metazoa</taxon>
        <taxon>Chordata</taxon>
        <taxon>Craniata</taxon>
        <taxon>Vertebrata</taxon>
        <taxon>Euteleostomi</taxon>
        <taxon>Actinopterygii</taxon>
        <taxon>Neopterygii</taxon>
        <taxon>Teleostei</taxon>
        <taxon>Anguilliformes</taxon>
        <taxon>Anguillidae</taxon>
        <taxon>Anguilla</taxon>
    </lineage>
</organism>
<protein>
    <submittedName>
        <fullName evidence="1">Uncharacterized protein</fullName>
    </submittedName>
</protein>
<reference evidence="1" key="2">
    <citation type="journal article" date="2015" name="Fish Shellfish Immunol.">
        <title>Early steps in the European eel (Anguilla anguilla)-Vibrio vulnificus interaction in the gills: Role of the RtxA13 toxin.</title>
        <authorList>
            <person name="Callol A."/>
            <person name="Pajuelo D."/>
            <person name="Ebbesson L."/>
            <person name="Teles M."/>
            <person name="MacKenzie S."/>
            <person name="Amaro C."/>
        </authorList>
    </citation>
    <scope>NUCLEOTIDE SEQUENCE</scope>
</reference>
<dbReference type="EMBL" id="GBXM01003406">
    <property type="protein sequence ID" value="JAI05172.1"/>
    <property type="molecule type" value="Transcribed_RNA"/>
</dbReference>
<evidence type="ECO:0000313" key="1">
    <source>
        <dbReference type="EMBL" id="JAI05172.1"/>
    </source>
</evidence>